<keyword evidence="3" id="KW-1185">Reference proteome</keyword>
<protein>
    <submittedName>
        <fullName evidence="2">Uncharacterized protein</fullName>
    </submittedName>
</protein>
<evidence type="ECO:0000313" key="3">
    <source>
        <dbReference type="Proteomes" id="UP000736335"/>
    </source>
</evidence>
<evidence type="ECO:0000256" key="1">
    <source>
        <dbReference type="SAM" id="MobiDB-lite"/>
    </source>
</evidence>
<dbReference type="Proteomes" id="UP000736335">
    <property type="component" value="Unassembled WGS sequence"/>
</dbReference>
<gene>
    <name evidence="2" type="ORF">BJ322DRAFT_527941</name>
</gene>
<feature type="region of interest" description="Disordered" evidence="1">
    <location>
        <begin position="246"/>
        <end position="285"/>
    </location>
</feature>
<evidence type="ECO:0000313" key="2">
    <source>
        <dbReference type="EMBL" id="KAF9789235.1"/>
    </source>
</evidence>
<organism evidence="2 3">
    <name type="scientific">Thelephora terrestris</name>
    <dbReference type="NCBI Taxonomy" id="56493"/>
    <lineage>
        <taxon>Eukaryota</taxon>
        <taxon>Fungi</taxon>
        <taxon>Dikarya</taxon>
        <taxon>Basidiomycota</taxon>
        <taxon>Agaricomycotina</taxon>
        <taxon>Agaricomycetes</taxon>
        <taxon>Thelephorales</taxon>
        <taxon>Thelephoraceae</taxon>
        <taxon>Thelephora</taxon>
    </lineage>
</organism>
<name>A0A9P6HM08_9AGAM</name>
<reference evidence="2" key="2">
    <citation type="submission" date="2020-11" db="EMBL/GenBank/DDBJ databases">
        <authorList>
            <consortium name="DOE Joint Genome Institute"/>
            <person name="Kuo A."/>
            <person name="Miyauchi S."/>
            <person name="Kiss E."/>
            <person name="Drula E."/>
            <person name="Kohler A."/>
            <person name="Sanchez-Garcia M."/>
            <person name="Andreopoulos B."/>
            <person name="Barry K.W."/>
            <person name="Bonito G."/>
            <person name="Buee M."/>
            <person name="Carver A."/>
            <person name="Chen C."/>
            <person name="Cichocki N."/>
            <person name="Clum A."/>
            <person name="Culley D."/>
            <person name="Crous P.W."/>
            <person name="Fauchery L."/>
            <person name="Girlanda M."/>
            <person name="Hayes R."/>
            <person name="Keri Z."/>
            <person name="Labutti K."/>
            <person name="Lipzen A."/>
            <person name="Lombard V."/>
            <person name="Magnuson J."/>
            <person name="Maillard F."/>
            <person name="Morin E."/>
            <person name="Murat C."/>
            <person name="Nolan M."/>
            <person name="Ohm R."/>
            <person name="Pangilinan J."/>
            <person name="Pereira M."/>
            <person name="Perotto S."/>
            <person name="Peter M."/>
            <person name="Riley R."/>
            <person name="Sitrit Y."/>
            <person name="Stielow B."/>
            <person name="Szollosi G."/>
            <person name="Zifcakova L."/>
            <person name="Stursova M."/>
            <person name="Spatafora J.W."/>
            <person name="Tedersoo L."/>
            <person name="Vaario L.-M."/>
            <person name="Yamada A."/>
            <person name="Yan M."/>
            <person name="Wang P."/>
            <person name="Xu J."/>
            <person name="Bruns T."/>
            <person name="Baldrian P."/>
            <person name="Vilgalys R."/>
            <person name="Henrissat B."/>
            <person name="Grigoriev I.V."/>
            <person name="Hibbett D."/>
            <person name="Nagy L.G."/>
            <person name="Martin F.M."/>
        </authorList>
    </citation>
    <scope>NUCLEOTIDE SEQUENCE</scope>
    <source>
        <strain evidence="2">UH-Tt-Lm1</strain>
    </source>
</reference>
<comment type="caution">
    <text evidence="2">The sequence shown here is derived from an EMBL/GenBank/DDBJ whole genome shotgun (WGS) entry which is preliminary data.</text>
</comment>
<dbReference type="OrthoDB" id="1534087at2759"/>
<proteinExistence type="predicted"/>
<dbReference type="AlphaFoldDB" id="A0A9P6HM08"/>
<sequence length="285" mass="32319">MLLKAWDDRKSALRSNYYEMLKVAIEPVFRFPRIEELGTKARDVLGAIACFNFQSGIMERQLEGIFHGTDGVSEVVDVLCKFSLVYRQGGVLKMLWPLRFYFLKSMIVYTETEEIIKWGPECMPAPAWIPVYTQGPPDDWLFTPRDTDCAHRRSCPVVFTRGPSGNSSSHTNPHLETPPRKWKWIRRLQQIVKRKLLALFGRKTVPAVLVDGQDPENIPYTALQDNYTNIPPVITQEDRANTLPTTAQEDPANRLPAATQEESANLSLIASQQRVSPAPAAYDVD</sequence>
<accession>A0A9P6HM08</accession>
<dbReference type="EMBL" id="WIUZ02000003">
    <property type="protein sequence ID" value="KAF9789235.1"/>
    <property type="molecule type" value="Genomic_DNA"/>
</dbReference>
<reference evidence="2" key="1">
    <citation type="journal article" date="2020" name="Nat. Commun.">
        <title>Large-scale genome sequencing of mycorrhizal fungi provides insights into the early evolution of symbiotic traits.</title>
        <authorList>
            <person name="Miyauchi S."/>
            <person name="Kiss E."/>
            <person name="Kuo A."/>
            <person name="Drula E."/>
            <person name="Kohler A."/>
            <person name="Sanchez-Garcia M."/>
            <person name="Morin E."/>
            <person name="Andreopoulos B."/>
            <person name="Barry K.W."/>
            <person name="Bonito G."/>
            <person name="Buee M."/>
            <person name="Carver A."/>
            <person name="Chen C."/>
            <person name="Cichocki N."/>
            <person name="Clum A."/>
            <person name="Culley D."/>
            <person name="Crous P.W."/>
            <person name="Fauchery L."/>
            <person name="Girlanda M."/>
            <person name="Hayes R.D."/>
            <person name="Keri Z."/>
            <person name="LaButti K."/>
            <person name="Lipzen A."/>
            <person name="Lombard V."/>
            <person name="Magnuson J."/>
            <person name="Maillard F."/>
            <person name="Murat C."/>
            <person name="Nolan M."/>
            <person name="Ohm R.A."/>
            <person name="Pangilinan J."/>
            <person name="Pereira M.F."/>
            <person name="Perotto S."/>
            <person name="Peter M."/>
            <person name="Pfister S."/>
            <person name="Riley R."/>
            <person name="Sitrit Y."/>
            <person name="Stielow J.B."/>
            <person name="Szollosi G."/>
            <person name="Zifcakova L."/>
            <person name="Stursova M."/>
            <person name="Spatafora J.W."/>
            <person name="Tedersoo L."/>
            <person name="Vaario L.M."/>
            <person name="Yamada A."/>
            <person name="Yan M."/>
            <person name="Wang P."/>
            <person name="Xu J."/>
            <person name="Bruns T."/>
            <person name="Baldrian P."/>
            <person name="Vilgalys R."/>
            <person name="Dunand C."/>
            <person name="Henrissat B."/>
            <person name="Grigoriev I.V."/>
            <person name="Hibbett D."/>
            <person name="Nagy L.G."/>
            <person name="Martin F.M."/>
        </authorList>
    </citation>
    <scope>NUCLEOTIDE SEQUENCE</scope>
    <source>
        <strain evidence="2">UH-Tt-Lm1</strain>
    </source>
</reference>
<feature type="compositionally biased region" description="Polar residues" evidence="1">
    <location>
        <begin position="260"/>
        <end position="275"/>
    </location>
</feature>